<evidence type="ECO:0000256" key="9">
    <source>
        <dbReference type="ARBA" id="ARBA00012784"/>
    </source>
</evidence>
<evidence type="ECO:0000256" key="22">
    <source>
        <dbReference type="ARBA" id="ARBA00023242"/>
    </source>
</evidence>
<dbReference type="SUPFAM" id="SSF64438">
    <property type="entry name" value="CNF1/YfiH-like putative cysteine hydrolases"/>
    <property type="match status" value="1"/>
</dbReference>
<evidence type="ECO:0000256" key="23">
    <source>
        <dbReference type="ARBA" id="ARBA00047989"/>
    </source>
</evidence>
<keyword evidence="16" id="KW-0256">Endoplasmic reticulum</keyword>
<keyword evidence="14" id="KW-0479">Metal-binding</keyword>
<evidence type="ECO:0000256" key="5">
    <source>
        <dbReference type="ARBA" id="ARBA00004496"/>
    </source>
</evidence>
<evidence type="ECO:0000256" key="32">
    <source>
        <dbReference type="ARBA" id="ARBA00081352"/>
    </source>
</evidence>
<dbReference type="EC" id="3.5.4.4" evidence="9"/>
<dbReference type="CDD" id="cd16833">
    <property type="entry name" value="YfiH"/>
    <property type="match status" value="1"/>
</dbReference>
<evidence type="ECO:0000256" key="27">
    <source>
        <dbReference type="ARBA" id="ARBA00063955"/>
    </source>
</evidence>
<keyword evidence="19" id="KW-0007">Acetylation</keyword>
<keyword evidence="18" id="KW-0391">Immunity</keyword>
<dbReference type="Gene3D" id="3.60.140.10">
    <property type="entry name" value="CNF1/YfiH-like putative cysteine hydrolases"/>
    <property type="match status" value="1"/>
</dbReference>
<dbReference type="AlphaFoldDB" id="A0A7N6A1L8"/>
<evidence type="ECO:0000256" key="33">
    <source>
        <dbReference type="ARBA" id="ARBA00081957"/>
    </source>
</evidence>
<dbReference type="PANTHER" id="PTHR30616">
    <property type="entry name" value="UNCHARACTERIZED PROTEIN YFIH"/>
    <property type="match status" value="1"/>
</dbReference>
<comment type="catalytic activity">
    <reaction evidence="1">
        <text>inosine + phosphate = alpha-D-ribose 1-phosphate + hypoxanthine</text>
        <dbReference type="Rhea" id="RHEA:27646"/>
        <dbReference type="ChEBI" id="CHEBI:17368"/>
        <dbReference type="ChEBI" id="CHEBI:17596"/>
        <dbReference type="ChEBI" id="CHEBI:43474"/>
        <dbReference type="ChEBI" id="CHEBI:57720"/>
        <dbReference type="EC" id="2.4.2.1"/>
    </reaction>
    <physiologicalReaction direction="left-to-right" evidence="1">
        <dbReference type="Rhea" id="RHEA:27647"/>
    </physiologicalReaction>
</comment>
<dbReference type="GO" id="GO:0017061">
    <property type="term" value="F:S-methyl-5-thioadenosine phosphorylase activity"/>
    <property type="evidence" value="ECO:0007669"/>
    <property type="project" value="UniProtKB-EC"/>
</dbReference>
<evidence type="ECO:0000256" key="29">
    <source>
        <dbReference type="ARBA" id="ARBA00075738"/>
    </source>
</evidence>
<comment type="subunit">
    <text evidence="27">Interacts with FASN. Interacts with SDHA. Interacts with ATF6, EIF2AK3 and ERN1.</text>
</comment>
<evidence type="ECO:0000256" key="17">
    <source>
        <dbReference type="ARBA" id="ARBA00022833"/>
    </source>
</evidence>
<dbReference type="InterPro" id="IPR038371">
    <property type="entry name" value="Cu_polyphenol_OxRdtase_sf"/>
</dbReference>
<dbReference type="InterPro" id="IPR011324">
    <property type="entry name" value="Cytotoxic_necrot_fac-like_cat"/>
</dbReference>
<evidence type="ECO:0000256" key="4">
    <source>
        <dbReference type="ARBA" id="ARBA00004275"/>
    </source>
</evidence>
<comment type="catalytic activity">
    <reaction evidence="26">
        <text>guanosine + phosphate = alpha-D-ribose 1-phosphate + guanine</text>
        <dbReference type="Rhea" id="RHEA:13233"/>
        <dbReference type="ChEBI" id="CHEBI:16235"/>
        <dbReference type="ChEBI" id="CHEBI:16750"/>
        <dbReference type="ChEBI" id="CHEBI:43474"/>
        <dbReference type="ChEBI" id="CHEBI:57720"/>
        <dbReference type="EC" id="2.4.2.1"/>
    </reaction>
    <physiologicalReaction direction="left-to-right" evidence="26">
        <dbReference type="Rhea" id="RHEA:13234"/>
    </physiologicalReaction>
</comment>
<dbReference type="GO" id="GO:0005634">
    <property type="term" value="C:nucleus"/>
    <property type="evidence" value="ECO:0007669"/>
    <property type="project" value="UniProtKB-SubCell"/>
</dbReference>
<dbReference type="Ensembl" id="ENSATET00000064621.2">
    <property type="protein sequence ID" value="ENSATEP00000041490.1"/>
    <property type="gene ID" value="ENSATEG00000029613.2"/>
</dbReference>
<keyword evidence="17" id="KW-0862">Zinc</keyword>
<dbReference type="GO" id="GO:0031347">
    <property type="term" value="P:regulation of defense response"/>
    <property type="evidence" value="ECO:0007669"/>
    <property type="project" value="UniProtKB-ARBA"/>
</dbReference>
<evidence type="ECO:0000256" key="7">
    <source>
        <dbReference type="ARBA" id="ARBA00011886"/>
    </source>
</evidence>
<evidence type="ECO:0000256" key="14">
    <source>
        <dbReference type="ARBA" id="ARBA00022723"/>
    </source>
</evidence>
<dbReference type="CTD" id="144811"/>
<keyword evidence="20" id="KW-0576">Peroxisome</keyword>
<evidence type="ECO:0000256" key="31">
    <source>
        <dbReference type="ARBA" id="ARBA00079781"/>
    </source>
</evidence>
<evidence type="ECO:0000256" key="28">
    <source>
        <dbReference type="ARBA" id="ARBA00071637"/>
    </source>
</evidence>
<evidence type="ECO:0000256" key="24">
    <source>
        <dbReference type="ARBA" id="ARBA00048968"/>
    </source>
</evidence>
<evidence type="ECO:0000256" key="3">
    <source>
        <dbReference type="ARBA" id="ARBA00004240"/>
    </source>
</evidence>
<dbReference type="FunCoup" id="A0A7N6A1L8">
    <property type="interactions" value="77"/>
</dbReference>
<comment type="catalytic activity">
    <reaction evidence="25">
        <text>S-methyl-5'-thioadenosine + phosphate = 5-(methylsulfanyl)-alpha-D-ribose 1-phosphate + adenine</text>
        <dbReference type="Rhea" id="RHEA:11852"/>
        <dbReference type="ChEBI" id="CHEBI:16708"/>
        <dbReference type="ChEBI" id="CHEBI:17509"/>
        <dbReference type="ChEBI" id="CHEBI:43474"/>
        <dbReference type="ChEBI" id="CHEBI:58533"/>
        <dbReference type="EC" id="2.4.2.28"/>
    </reaction>
    <physiologicalReaction direction="left-to-right" evidence="25">
        <dbReference type="Rhea" id="RHEA:11853"/>
    </physiologicalReaction>
</comment>
<dbReference type="OMA" id="HDNCELE"/>
<evidence type="ECO:0000256" key="11">
    <source>
        <dbReference type="ARBA" id="ARBA00022553"/>
    </source>
</evidence>
<evidence type="ECO:0000256" key="26">
    <source>
        <dbReference type="ARBA" id="ARBA00051406"/>
    </source>
</evidence>
<reference evidence="34" key="1">
    <citation type="submission" date="2021-04" db="EMBL/GenBank/DDBJ databases">
        <authorList>
            <consortium name="Wellcome Sanger Institute Data Sharing"/>
        </authorList>
    </citation>
    <scope>NUCLEOTIDE SEQUENCE [LARGE SCALE GENOMIC DNA]</scope>
</reference>
<dbReference type="Proteomes" id="UP000265040">
    <property type="component" value="Chromosome 21"/>
</dbReference>
<dbReference type="EC" id="2.4.2.1" evidence="7"/>
<dbReference type="InterPro" id="IPR003730">
    <property type="entry name" value="Cu_polyphenol_OxRdtase"/>
</dbReference>
<dbReference type="GO" id="GO:0006954">
    <property type="term" value="P:inflammatory response"/>
    <property type="evidence" value="ECO:0007669"/>
    <property type="project" value="UniProtKB-KW"/>
</dbReference>
<evidence type="ECO:0000256" key="6">
    <source>
        <dbReference type="ARBA" id="ARBA00007353"/>
    </source>
</evidence>
<comment type="catalytic activity">
    <reaction evidence="24">
        <text>adenosine + phosphate = alpha-D-ribose 1-phosphate + adenine</text>
        <dbReference type="Rhea" id="RHEA:27642"/>
        <dbReference type="ChEBI" id="CHEBI:16335"/>
        <dbReference type="ChEBI" id="CHEBI:16708"/>
        <dbReference type="ChEBI" id="CHEBI:43474"/>
        <dbReference type="ChEBI" id="CHEBI:57720"/>
        <dbReference type="EC" id="2.4.2.1"/>
    </reaction>
    <physiologicalReaction direction="left-to-right" evidence="24">
        <dbReference type="Rhea" id="RHEA:27643"/>
    </physiologicalReaction>
</comment>
<evidence type="ECO:0000256" key="21">
    <source>
        <dbReference type="ARBA" id="ARBA00023198"/>
    </source>
</evidence>
<evidence type="ECO:0000256" key="2">
    <source>
        <dbReference type="ARBA" id="ARBA00004123"/>
    </source>
</evidence>
<proteinExistence type="inferred from homology"/>
<evidence type="ECO:0000256" key="16">
    <source>
        <dbReference type="ARBA" id="ARBA00022824"/>
    </source>
</evidence>
<organism evidence="34 35">
    <name type="scientific">Anabas testudineus</name>
    <name type="common">Climbing perch</name>
    <name type="synonym">Anthias testudineus</name>
    <dbReference type="NCBI Taxonomy" id="64144"/>
    <lineage>
        <taxon>Eukaryota</taxon>
        <taxon>Metazoa</taxon>
        <taxon>Chordata</taxon>
        <taxon>Craniata</taxon>
        <taxon>Vertebrata</taxon>
        <taxon>Euteleostomi</taxon>
        <taxon>Actinopterygii</taxon>
        <taxon>Neopterygii</taxon>
        <taxon>Teleostei</taxon>
        <taxon>Neoteleostei</taxon>
        <taxon>Acanthomorphata</taxon>
        <taxon>Anabantaria</taxon>
        <taxon>Anabantiformes</taxon>
        <taxon>Anabantoidei</taxon>
        <taxon>Anabantidae</taxon>
        <taxon>Anabas</taxon>
    </lineage>
</organism>
<dbReference type="GO" id="GO:0016787">
    <property type="term" value="F:hydrolase activity"/>
    <property type="evidence" value="ECO:0007669"/>
    <property type="project" value="UniProtKB-KW"/>
</dbReference>
<protein>
    <recommendedName>
        <fullName evidence="28">Purine nucleoside phosphorylase LACC1</fullName>
        <ecNumber evidence="7">2.4.2.1</ecNumber>
        <ecNumber evidence="8">2.4.2.28</ecNumber>
        <ecNumber evidence="9">3.5.4.4</ecNumber>
    </recommendedName>
    <alternativeName>
        <fullName evidence="31">Adenosine deaminase LACC1</fullName>
    </alternativeName>
    <alternativeName>
        <fullName evidence="30">Fatty acid metabolism-immunity nexus</fullName>
    </alternativeName>
    <alternativeName>
        <fullName evidence="29">Guanosine phosphorylase LACC1</fullName>
    </alternativeName>
    <alternativeName>
        <fullName evidence="32">Laccase domain-containing protein 1</fullName>
    </alternativeName>
    <alternativeName>
        <fullName evidence="33">S-methyl-5'-thioadenosine phosphorylase LACC1</fullName>
    </alternativeName>
</protein>
<dbReference type="Pfam" id="PF02578">
    <property type="entry name" value="Cu-oxidase_4"/>
    <property type="match status" value="1"/>
</dbReference>
<reference evidence="34" key="2">
    <citation type="submission" date="2025-08" db="UniProtKB">
        <authorList>
            <consortium name="Ensembl"/>
        </authorList>
    </citation>
    <scope>IDENTIFICATION</scope>
</reference>
<dbReference type="GO" id="GO:0005507">
    <property type="term" value="F:copper ion binding"/>
    <property type="evidence" value="ECO:0007669"/>
    <property type="project" value="TreeGrafter"/>
</dbReference>
<keyword evidence="15" id="KW-0378">Hydrolase</keyword>
<comment type="catalytic activity">
    <reaction evidence="23">
        <text>adenosine + H2O + H(+) = inosine + NH4(+)</text>
        <dbReference type="Rhea" id="RHEA:24408"/>
        <dbReference type="ChEBI" id="CHEBI:15377"/>
        <dbReference type="ChEBI" id="CHEBI:15378"/>
        <dbReference type="ChEBI" id="CHEBI:16335"/>
        <dbReference type="ChEBI" id="CHEBI:17596"/>
        <dbReference type="ChEBI" id="CHEBI:28938"/>
        <dbReference type="EC" id="3.5.4.4"/>
    </reaction>
    <physiologicalReaction direction="left-to-right" evidence="23">
        <dbReference type="Rhea" id="RHEA:24409"/>
    </physiologicalReaction>
</comment>
<evidence type="ECO:0000256" key="1">
    <source>
        <dbReference type="ARBA" id="ARBA00000553"/>
    </source>
</evidence>
<sequence>MRRAVLLDLLHGCCPSCAGSSLLEGSASDSHVFVLCGKRTWEENGCSDPCLSSCRSVQVLDCSSTAESLYRFKRTVDELDLSSVVVITTPQGREVLVLYQAQLFTAVYTFDYKVRSVDQLTCPSCTGSTHTDSPGEGVQTLVSRFLQQLPALDGEVRVLKSTLIPDCFGHGFSTRTGGVSYIPNLSSMNLYFSSKRRDPGAVVMENRRRLALHAGFHPKPLRLIKVNHASDVWVVGKAEPESYDGIVTNQTGFVLAAPGADCMPILFADPVLKVIGAAHAGWKGTLMGVAMAMVEAMVTGFGCQVSDIVVAVGPSVGGCCFTLEREQALDFISIHPDCVPDPESAKPHVNIRLANRILLEKGGVPPEHIHDDTVTERPSVTPCTSCHPEHFSHVRDGPNFGTQLGFLWIRETEEPGRSPAGETGTQEQH</sequence>
<name>A0A7N6A1L8_ANATE</name>
<accession>A0A7N6A1L8</accession>
<dbReference type="EC" id="2.4.2.28" evidence="8"/>
<dbReference type="GO" id="GO:0005777">
    <property type="term" value="C:peroxisome"/>
    <property type="evidence" value="ECO:0007669"/>
    <property type="project" value="UniProtKB-SubCell"/>
</dbReference>
<evidence type="ECO:0000256" key="30">
    <source>
        <dbReference type="ARBA" id="ARBA00079351"/>
    </source>
</evidence>
<reference evidence="34" key="3">
    <citation type="submission" date="2025-09" db="UniProtKB">
        <authorList>
            <consortium name="Ensembl"/>
        </authorList>
    </citation>
    <scope>IDENTIFICATION</scope>
</reference>
<evidence type="ECO:0000256" key="10">
    <source>
        <dbReference type="ARBA" id="ARBA00022490"/>
    </source>
</evidence>
<dbReference type="GeneID" id="113173132"/>
<evidence type="ECO:0000256" key="19">
    <source>
        <dbReference type="ARBA" id="ARBA00022990"/>
    </source>
</evidence>
<evidence type="ECO:0000256" key="25">
    <source>
        <dbReference type="ARBA" id="ARBA00049893"/>
    </source>
</evidence>
<dbReference type="PANTHER" id="PTHR30616:SF2">
    <property type="entry name" value="PURINE NUCLEOSIDE PHOSPHORYLASE LACC1"/>
    <property type="match status" value="1"/>
</dbReference>
<keyword evidence="22" id="KW-0539">Nucleus</keyword>
<keyword evidence="10" id="KW-0963">Cytoplasm</keyword>
<keyword evidence="35" id="KW-1185">Reference proteome</keyword>
<dbReference type="GO" id="GO:0005783">
    <property type="term" value="C:endoplasmic reticulum"/>
    <property type="evidence" value="ECO:0007669"/>
    <property type="project" value="UniProtKB-SubCell"/>
</dbReference>
<dbReference type="GeneTree" id="ENSGT00390000000693"/>
<comment type="subcellular location">
    <subcellularLocation>
        <location evidence="5">Cytoplasm</location>
    </subcellularLocation>
    <subcellularLocation>
        <location evidence="3">Endoplasmic reticulum</location>
    </subcellularLocation>
    <subcellularLocation>
        <location evidence="2">Nucleus</location>
    </subcellularLocation>
    <subcellularLocation>
        <location evidence="4">Peroxisome</location>
    </subcellularLocation>
</comment>
<keyword evidence="13" id="KW-0808">Transferase</keyword>
<keyword evidence="21" id="KW-0395">Inflammatory response</keyword>
<keyword evidence="11" id="KW-0597">Phosphoprotein</keyword>
<evidence type="ECO:0000256" key="13">
    <source>
        <dbReference type="ARBA" id="ARBA00022679"/>
    </source>
</evidence>
<dbReference type="InParanoid" id="A0A7N6A1L8"/>
<evidence type="ECO:0000256" key="18">
    <source>
        <dbReference type="ARBA" id="ARBA00022859"/>
    </source>
</evidence>
<dbReference type="OrthoDB" id="10055554at2759"/>
<evidence type="ECO:0000313" key="35">
    <source>
        <dbReference type="Proteomes" id="UP000265040"/>
    </source>
</evidence>
<evidence type="ECO:0000256" key="20">
    <source>
        <dbReference type="ARBA" id="ARBA00023140"/>
    </source>
</evidence>
<dbReference type="RefSeq" id="XP_026232239.1">
    <property type="nucleotide sequence ID" value="XM_026376454.1"/>
</dbReference>
<evidence type="ECO:0000256" key="12">
    <source>
        <dbReference type="ARBA" id="ARBA00022588"/>
    </source>
</evidence>
<evidence type="ECO:0000256" key="15">
    <source>
        <dbReference type="ARBA" id="ARBA00022801"/>
    </source>
</evidence>
<evidence type="ECO:0000256" key="8">
    <source>
        <dbReference type="ARBA" id="ARBA00011976"/>
    </source>
</evidence>
<comment type="similarity">
    <text evidence="6">Belongs to the purine nucleoside phosphorylase YfiH/LACC1 family.</text>
</comment>
<dbReference type="GO" id="GO:0045087">
    <property type="term" value="P:innate immune response"/>
    <property type="evidence" value="ECO:0007669"/>
    <property type="project" value="UniProtKB-KW"/>
</dbReference>
<keyword evidence="12" id="KW-0399">Innate immunity</keyword>
<evidence type="ECO:0000313" key="34">
    <source>
        <dbReference type="Ensembl" id="ENSATEP00000041490.1"/>
    </source>
</evidence>
<dbReference type="FunFam" id="3.60.140.10:FF:000002">
    <property type="entry name" value="Laccase (multicopper oxidoreductase) domain-containing 1"/>
    <property type="match status" value="1"/>
</dbReference>